<dbReference type="GeneID" id="24588550"/>
<dbReference type="RefSeq" id="XP_012792389.1">
    <property type="nucleotide sequence ID" value="XM_012936935.2"/>
</dbReference>
<sequence>MFHYKESDSSPIYFQSNKTQNDIQSVSSKTNEFFIIQPLKILIQKNKHSTQSVLLVLDFEQVNHSKFTSSTIQTNNVPRYNTLNSNSTILTTHKLDSSLQSQLDPSVSVVDIHNKLNIQSGYESQINESRNPTNLDHIHRITDGQQRYLTEVKLYLCNNRTMNCKNYDSENLNDSISERISHVKAVPCEIVHTQYYHSPKEHFPQDIPLSFVSVSNCVSISCSLPPQISVRNTIQDCNLKMGDIFVSRNKNNTNSIFQETIFPNIKTPMNQCPLKSTNNEINSSLKSDEIPLKSVKDCSNPYKNSYPYSGKKSVGMQFKLFEKTQALKEIAIQTTYEDTETFFQTKKFKHPLEKTFVPLNEQRSNDLSFSPKQTPNKSDYNQVESNYLNDNIIYVNQKGKFGDAGTTDIDNRTYVCSCLHFDCPTEQTDTTFKSETQSENLNNDYWYKNNCQTFYHVNAHIPQTKPKYSKNSQSFPTESCSYFSIWEKVSSRKSNIMKANHDVKHEHKCMEQYSNKKQIIFDNHQSNNKLTSKKWDESSQSSFSIMNVDFDKQSCRSNDGKGVVYSNTKKEIRYDGVMDECNRICTSSPSESKTNSNLLAVNSTIRDSENEKSYILHKWLQEQVAYSTGRNMSKLSEEIPSLEVNRSPTSPKCQILDSAGSKHPIISKNITEKEIRFSSIVSPSVCSLSSSTLSVFHIDSKKISMTSESNDQPRKNSIVVQKSSDKFPIFQSINKYYTTEIQNGWTSSYKKCEQLFNSLNPERNLSSNKKFKNIETSSQYGLFTLKIHNGRSKQRLKCREPLNILSNSLSSSSRLQSKFNSFEVNSQKAEASSSNHHVTDENIDRNSLLFQINRQSNENLTTDNQRKSSSISENHLNKTAEILTSKIRSNCFTYMNADSFTINNNEHYNNDFKEIFELSPYDDLVKSYLTTTDRRIKAIATKNNCIIKLHGPFTLSKHVKSDRVNLSKIKYECHVYALNEKMLKKCINYIKETFPNSVLHFIHRK</sequence>
<gene>
    <name evidence="1" type="ORF">MS3_00009391</name>
    <name evidence="2" type="ORF">MS3_00754</name>
</gene>
<dbReference type="KEGG" id="shx:MS3_00009391"/>
<keyword evidence="3" id="KW-1185">Reference proteome</keyword>
<evidence type="ECO:0000313" key="1">
    <source>
        <dbReference type="EMBL" id="KAH9579132.1"/>
    </source>
</evidence>
<dbReference type="EMBL" id="AMPZ03000008">
    <property type="protein sequence ID" value="KAH9579132.1"/>
    <property type="molecule type" value="Genomic_DNA"/>
</dbReference>
<organism evidence="2">
    <name type="scientific">Schistosoma haematobium</name>
    <name type="common">Blood fluke</name>
    <dbReference type="NCBI Taxonomy" id="6185"/>
    <lineage>
        <taxon>Eukaryota</taxon>
        <taxon>Metazoa</taxon>
        <taxon>Spiralia</taxon>
        <taxon>Lophotrochozoa</taxon>
        <taxon>Platyhelminthes</taxon>
        <taxon>Trematoda</taxon>
        <taxon>Digenea</taxon>
        <taxon>Strigeidida</taxon>
        <taxon>Schistosomatoidea</taxon>
        <taxon>Schistosomatidae</taxon>
        <taxon>Schistosoma</taxon>
    </lineage>
</organism>
<accession>A0A095BUN7</accession>
<reference evidence="1" key="3">
    <citation type="submission" date="2021-06" db="EMBL/GenBank/DDBJ databases">
        <title>Chromosome-level genome assembly for S. haematobium.</title>
        <authorList>
            <person name="Stroehlein A.J."/>
        </authorList>
    </citation>
    <scope>NUCLEOTIDE SEQUENCE</scope>
</reference>
<name>A0A095BUN7_SCHHA</name>
<dbReference type="CTD" id="24588550"/>
<dbReference type="Proteomes" id="UP000471633">
    <property type="component" value="Unassembled WGS sequence"/>
</dbReference>
<reference evidence="1" key="4">
    <citation type="journal article" date="2022" name="PLoS Pathog.">
        <title>Chromosome-level genome of Schistosoma haematobium underpins genome-wide explorations of molecular variation.</title>
        <authorList>
            <person name="Stroehlein A.J."/>
            <person name="Korhonen P.K."/>
            <person name="Lee V.V."/>
            <person name="Ralph S.A."/>
            <person name="Mentink-Kane M."/>
            <person name="You H."/>
            <person name="McManus D.P."/>
            <person name="Tchuente L.T."/>
            <person name="Stothard J.R."/>
            <person name="Kaur P."/>
            <person name="Dudchenko O."/>
            <person name="Aiden E.L."/>
            <person name="Yang B."/>
            <person name="Yang H."/>
            <person name="Emery A.M."/>
            <person name="Webster B.L."/>
            <person name="Brindley P.J."/>
            <person name="Rollinson D."/>
            <person name="Chang B.C.H."/>
            <person name="Gasser R.B."/>
            <person name="Young N.D."/>
        </authorList>
    </citation>
    <scope>NUCLEOTIDE SEQUENCE</scope>
</reference>
<reference evidence="1" key="2">
    <citation type="journal article" date="2019" name="Gigascience">
        <title>High-quality Schistosoma haematobium genome achieved by single-molecule and long-range sequencing.</title>
        <authorList>
            <person name="Stroehlein A.J."/>
            <person name="Korhonen P.K."/>
            <person name="Chong T.M."/>
            <person name="Lim Y.L."/>
            <person name="Chan K.G."/>
            <person name="Webster B."/>
            <person name="Rollinson D."/>
            <person name="Brindley P.J."/>
            <person name="Gasser R.B."/>
            <person name="Young N.D."/>
        </authorList>
    </citation>
    <scope>NUCLEOTIDE SEQUENCE</scope>
</reference>
<dbReference type="EMBL" id="KL250510">
    <property type="protein sequence ID" value="KGB32623.1"/>
    <property type="molecule type" value="Genomic_DNA"/>
</dbReference>
<dbReference type="AlphaFoldDB" id="A0A095BUN7"/>
<reference evidence="2" key="1">
    <citation type="journal article" date="2012" name="Nat. Genet.">
        <title>Whole-genome sequence of Schistosoma haematobium.</title>
        <authorList>
            <person name="Young N.D."/>
            <person name="Jex A.R."/>
            <person name="Li B."/>
            <person name="Liu S."/>
            <person name="Yang L."/>
            <person name="Xiong Z."/>
            <person name="Li Y."/>
            <person name="Cantacessi C."/>
            <person name="Hall R.S."/>
            <person name="Xu X."/>
            <person name="Chen F."/>
            <person name="Wu X."/>
            <person name="Zerlotini A."/>
            <person name="Oliveira G."/>
            <person name="Hofmann A."/>
            <person name="Zhang G."/>
            <person name="Fang X."/>
            <person name="Kang Y."/>
            <person name="Campbell B.E."/>
            <person name="Loukas A."/>
            <person name="Ranganathan S."/>
            <person name="Rollinson D."/>
            <person name="Rinaldi G."/>
            <person name="Brindley P.J."/>
            <person name="Yang H."/>
            <person name="Wang J."/>
            <person name="Wang J."/>
            <person name="Gasser R.B."/>
        </authorList>
    </citation>
    <scope>NUCLEOTIDE SEQUENCE [LARGE SCALE GENOMIC DNA]</scope>
</reference>
<proteinExistence type="predicted"/>
<protein>
    <submittedName>
        <fullName evidence="2">Uncharacterized protein</fullName>
    </submittedName>
</protein>
<evidence type="ECO:0000313" key="3">
    <source>
        <dbReference type="Proteomes" id="UP000471633"/>
    </source>
</evidence>
<evidence type="ECO:0000313" key="2">
    <source>
        <dbReference type="EMBL" id="KGB32623.1"/>
    </source>
</evidence>